<evidence type="ECO:0000313" key="3">
    <source>
        <dbReference type="Proteomes" id="UP000661918"/>
    </source>
</evidence>
<organism evidence="2 3">
    <name type="scientific">Deinococcus aerophilus</name>
    <dbReference type="NCBI Taxonomy" id="522488"/>
    <lineage>
        <taxon>Bacteria</taxon>
        <taxon>Thermotogati</taxon>
        <taxon>Deinococcota</taxon>
        <taxon>Deinococci</taxon>
        <taxon>Deinococcales</taxon>
        <taxon>Deinococcaceae</taxon>
        <taxon>Deinococcus</taxon>
    </lineage>
</organism>
<dbReference type="PANTHER" id="PTHR46623">
    <property type="entry name" value="CARBOXYMETHYLENEBUTENOLIDASE-RELATED"/>
    <property type="match status" value="1"/>
</dbReference>
<comment type="caution">
    <text evidence="2">The sequence shown here is derived from an EMBL/GenBank/DDBJ whole genome shotgun (WGS) entry which is preliminary data.</text>
</comment>
<reference evidence="3" key="1">
    <citation type="journal article" date="2019" name="Int. J. Syst. Evol. Microbiol.">
        <title>The Global Catalogue of Microorganisms (GCM) 10K type strain sequencing project: providing services to taxonomists for standard genome sequencing and annotation.</title>
        <authorList>
            <consortium name="The Broad Institute Genomics Platform"/>
            <consortium name="The Broad Institute Genome Sequencing Center for Infectious Disease"/>
            <person name="Wu L."/>
            <person name="Ma J."/>
        </authorList>
    </citation>
    <scope>NUCLEOTIDE SEQUENCE [LARGE SCALE GENOMIC DNA]</scope>
    <source>
        <strain evidence="3">JCM 15443</strain>
    </source>
</reference>
<keyword evidence="3" id="KW-1185">Reference proteome</keyword>
<dbReference type="Gene3D" id="3.40.50.1820">
    <property type="entry name" value="alpha/beta hydrolase"/>
    <property type="match status" value="1"/>
</dbReference>
<evidence type="ECO:0000313" key="2">
    <source>
        <dbReference type="EMBL" id="GGM12635.1"/>
    </source>
</evidence>
<evidence type="ECO:0000259" key="1">
    <source>
        <dbReference type="Pfam" id="PF01738"/>
    </source>
</evidence>
<dbReference type="PANTHER" id="PTHR46623:SF6">
    <property type="entry name" value="ALPHA_BETA-HYDROLASES SUPERFAMILY PROTEIN"/>
    <property type="match status" value="1"/>
</dbReference>
<dbReference type="InterPro" id="IPR002925">
    <property type="entry name" value="Dienelactn_hydro"/>
</dbReference>
<proteinExistence type="predicted"/>
<dbReference type="SUPFAM" id="SSF53474">
    <property type="entry name" value="alpha/beta-Hydrolases"/>
    <property type="match status" value="1"/>
</dbReference>
<dbReference type="InterPro" id="IPR051049">
    <property type="entry name" value="Dienelactone_hydrolase-like"/>
</dbReference>
<dbReference type="InterPro" id="IPR029058">
    <property type="entry name" value="AB_hydrolase_fold"/>
</dbReference>
<dbReference type="Proteomes" id="UP000661918">
    <property type="component" value="Unassembled WGS sequence"/>
</dbReference>
<gene>
    <name evidence="2" type="ORF">GCM10010841_21440</name>
</gene>
<name>A0ABQ2GTI8_9DEIO</name>
<dbReference type="EMBL" id="BMOM01000016">
    <property type="protein sequence ID" value="GGM12635.1"/>
    <property type="molecule type" value="Genomic_DNA"/>
</dbReference>
<dbReference type="Pfam" id="PF01738">
    <property type="entry name" value="DLH"/>
    <property type="match status" value="1"/>
</dbReference>
<feature type="domain" description="Dienelactone hydrolase" evidence="1">
    <location>
        <begin position="78"/>
        <end position="260"/>
    </location>
</feature>
<accession>A0ABQ2GTI8</accession>
<sequence>MTPFLYVRKEHVGFAVGWLTGGPPSSAWATGTLNGPSGMRPQRGATARQRQTLSKDRTEEMRQVLSRMGRTVSGMSEILLFHHAQGLTRGVLAFAEQLRTAGHTVHVPDLYHGHTFDTLDEGIAYARSVGFQQLSEDGVRAAQGLPETLVYAGFSLGVSPAQRLVQTRPGAAGALLFHACFPVSEFGSWPHGVPVQVHGMENDPWFEEDAAAARELTDAAQGDLFLYPGSRHLFADRSLADHDAGAAELLMERVLEFLNRI</sequence>
<protein>
    <recommendedName>
        <fullName evidence="1">Dienelactone hydrolase domain-containing protein</fullName>
    </recommendedName>
</protein>